<reference evidence="1" key="1">
    <citation type="submission" date="2019-10" db="EMBL/GenBank/DDBJ databases">
        <authorList>
            <person name="Soares A.E.R."/>
            <person name="Aleixo A."/>
            <person name="Schneider P."/>
            <person name="Miyaki C.Y."/>
            <person name="Schneider M.P."/>
            <person name="Mello C."/>
            <person name="Vasconcelos A.T.R."/>
        </authorList>
    </citation>
    <scope>NUCLEOTIDE SEQUENCE</scope>
    <source>
        <tissue evidence="1">Muscle</tissue>
    </source>
</reference>
<evidence type="ECO:0000313" key="1">
    <source>
        <dbReference type="EMBL" id="KAJ7412649.1"/>
    </source>
</evidence>
<accession>A0ABQ9D683</accession>
<evidence type="ECO:0000313" key="2">
    <source>
        <dbReference type="Proteomes" id="UP001145742"/>
    </source>
</evidence>
<protein>
    <submittedName>
        <fullName evidence="1">Uncharacterized protein</fullName>
    </submittedName>
</protein>
<dbReference type="Proteomes" id="UP001145742">
    <property type="component" value="Unassembled WGS sequence"/>
</dbReference>
<proteinExistence type="predicted"/>
<name>A0ABQ9D683_9PASS</name>
<keyword evidence="2" id="KW-1185">Reference proteome</keyword>
<dbReference type="EMBL" id="WHWB01034214">
    <property type="protein sequence ID" value="KAJ7412649.1"/>
    <property type="molecule type" value="Genomic_DNA"/>
</dbReference>
<organism evidence="1 2">
    <name type="scientific">Willisornis vidua</name>
    <name type="common">Xingu scale-backed antbird</name>
    <dbReference type="NCBI Taxonomy" id="1566151"/>
    <lineage>
        <taxon>Eukaryota</taxon>
        <taxon>Metazoa</taxon>
        <taxon>Chordata</taxon>
        <taxon>Craniata</taxon>
        <taxon>Vertebrata</taxon>
        <taxon>Euteleostomi</taxon>
        <taxon>Archelosauria</taxon>
        <taxon>Archosauria</taxon>
        <taxon>Dinosauria</taxon>
        <taxon>Saurischia</taxon>
        <taxon>Theropoda</taxon>
        <taxon>Coelurosauria</taxon>
        <taxon>Aves</taxon>
        <taxon>Neognathae</taxon>
        <taxon>Neoaves</taxon>
        <taxon>Telluraves</taxon>
        <taxon>Australaves</taxon>
        <taxon>Passeriformes</taxon>
        <taxon>Thamnophilidae</taxon>
        <taxon>Willisornis</taxon>
    </lineage>
</organism>
<comment type="caution">
    <text evidence="1">The sequence shown here is derived from an EMBL/GenBank/DDBJ whole genome shotgun (WGS) entry which is preliminary data.</text>
</comment>
<sequence length="251" mass="27345">MQTCPAPALTYIPGEVVRSRVHSGAMNIIGKELNTNAETYLVVYRDPVLLVSNGLNAVLDKKLSQRMEEIGQLGEIGGKAVRQQSQSGAVVRGLQPVPGTDRVASCTNQHLCFPTSWRNISQIPYVTLEFFLGEKGEEKGMSETNQRPALGNPKGRNSMWEYRGYEDVCSGAHLPEGIRIAGKPKGNAWEPITALSAIVFKTAQQDPMKQTSDSQMPLHLRASGIGHGPMCCLSEHVSPCWQSTKVLMLAA</sequence>
<gene>
    <name evidence="1" type="ORF">WISP_94991</name>
</gene>